<feature type="region of interest" description="Disordered" evidence="1">
    <location>
        <begin position="108"/>
        <end position="152"/>
    </location>
</feature>
<reference evidence="2" key="2">
    <citation type="submission" date="2025-09" db="UniProtKB">
        <authorList>
            <consortium name="Ensembl"/>
        </authorList>
    </citation>
    <scope>IDENTIFICATION</scope>
</reference>
<feature type="compositionally biased region" description="Acidic residues" evidence="1">
    <location>
        <begin position="110"/>
        <end position="127"/>
    </location>
</feature>
<dbReference type="Ensembl" id="ENSNMLT00000000575.1">
    <property type="protein sequence ID" value="ENSNMLP00000000487.1"/>
    <property type="gene ID" value="ENSNMLG00000000398.1"/>
</dbReference>
<keyword evidence="3" id="KW-1185">Reference proteome</keyword>
<accession>A0A8C6S422</accession>
<evidence type="ECO:0000256" key="1">
    <source>
        <dbReference type="SAM" id="MobiDB-lite"/>
    </source>
</evidence>
<protein>
    <submittedName>
        <fullName evidence="2">Si:dkey-48p11.3</fullName>
    </submittedName>
</protein>
<sequence>MSSTATVWCKASYVYDNAHVPQSLQFRCFYFEGQHNLGNKTKLEKMRSVQTGVQIIKRESDVFVFSAGASADFLPQMAEANEKLKRQMEAASPEQFHIENVEEAAQVIEMTDDSDSDSDSDDDEGEVTENNIRLPGDKKRKAQIQVLQEEEK</sequence>
<dbReference type="PANTHER" id="PTHR28674:SF1">
    <property type="entry name" value="NOP PROTEIN CHAPERONE 1"/>
    <property type="match status" value="1"/>
</dbReference>
<dbReference type="GO" id="GO:0062064">
    <property type="term" value="F:box C/D methylation guide snoRNP complex binding"/>
    <property type="evidence" value="ECO:0007669"/>
    <property type="project" value="TreeGrafter"/>
</dbReference>
<evidence type="ECO:0000313" key="2">
    <source>
        <dbReference type="Ensembl" id="ENSNMLP00000000487.1"/>
    </source>
</evidence>
<evidence type="ECO:0000313" key="3">
    <source>
        <dbReference type="Proteomes" id="UP000694523"/>
    </source>
</evidence>
<proteinExistence type="predicted"/>
<dbReference type="Pfam" id="PF15370">
    <property type="entry name" value="NOPCHAP1"/>
    <property type="match status" value="1"/>
</dbReference>
<reference evidence="2" key="1">
    <citation type="submission" date="2025-08" db="UniProtKB">
        <authorList>
            <consortium name="Ensembl"/>
        </authorList>
    </citation>
    <scope>IDENTIFICATION</scope>
</reference>
<organism evidence="2 3">
    <name type="scientific">Neogobius melanostomus</name>
    <name type="common">round goby</name>
    <dbReference type="NCBI Taxonomy" id="47308"/>
    <lineage>
        <taxon>Eukaryota</taxon>
        <taxon>Metazoa</taxon>
        <taxon>Chordata</taxon>
        <taxon>Craniata</taxon>
        <taxon>Vertebrata</taxon>
        <taxon>Euteleostomi</taxon>
        <taxon>Actinopterygii</taxon>
        <taxon>Neopterygii</taxon>
        <taxon>Teleostei</taxon>
        <taxon>Neoteleostei</taxon>
        <taxon>Acanthomorphata</taxon>
        <taxon>Gobiaria</taxon>
        <taxon>Gobiiformes</taxon>
        <taxon>Gobioidei</taxon>
        <taxon>Gobiidae</taxon>
        <taxon>Benthophilinae</taxon>
        <taxon>Neogobiini</taxon>
        <taxon>Neogobius</taxon>
    </lineage>
</organism>
<name>A0A8C6S422_9GOBI</name>
<dbReference type="InterPro" id="IPR027921">
    <property type="entry name" value="NOPCHAP1"/>
</dbReference>
<dbReference type="AlphaFoldDB" id="A0A8C6S422"/>
<dbReference type="PANTHER" id="PTHR28674">
    <property type="entry name" value="SIMILAR TO DNA SEGMENT, CHR 10, WAYNE STATE UNIVERSITY 102,-EXPRESSED"/>
    <property type="match status" value="1"/>
</dbReference>
<dbReference type="GO" id="GO:0000492">
    <property type="term" value="P:box C/D snoRNP assembly"/>
    <property type="evidence" value="ECO:0007669"/>
    <property type="project" value="InterPro"/>
</dbReference>
<dbReference type="Proteomes" id="UP000694523">
    <property type="component" value="Unplaced"/>
</dbReference>